<dbReference type="Proteomes" id="UP000593574">
    <property type="component" value="Unassembled WGS sequence"/>
</dbReference>
<sequence length="127" mass="14688">MERGLKNLNIEDGEEEGWMIGDIQKLVYEFYIVGCFLTTSVVHFSAMRNTMTNLWHSLEGVQISNLGGKRFMSKFFYEGDIDRVENGVSWTFNNHLLAIHRLKEDEDPLQIPLVTTNFLVQVHDLPP</sequence>
<feature type="domain" description="DUF4283" evidence="1">
    <location>
        <begin position="29"/>
        <end position="108"/>
    </location>
</feature>
<reference evidence="2 3" key="1">
    <citation type="journal article" date="2019" name="Genome Biol. Evol.">
        <title>Insights into the evolution of the New World diploid cottons (Gossypium, subgenus Houzingenia) based on genome sequencing.</title>
        <authorList>
            <person name="Grover C.E."/>
            <person name="Arick M.A. 2nd"/>
            <person name="Thrash A."/>
            <person name="Conover J.L."/>
            <person name="Sanders W.S."/>
            <person name="Peterson D.G."/>
            <person name="Frelichowski J.E."/>
            <person name="Scheffler J.A."/>
            <person name="Scheffler B.E."/>
            <person name="Wendel J.F."/>
        </authorList>
    </citation>
    <scope>NUCLEOTIDE SEQUENCE [LARGE SCALE GENOMIC DNA]</scope>
    <source>
        <strain evidence="2">4</strain>
        <tissue evidence="2">Leaf</tissue>
    </source>
</reference>
<protein>
    <recommendedName>
        <fullName evidence="1">DUF4283 domain-containing protein</fullName>
    </recommendedName>
</protein>
<evidence type="ECO:0000313" key="2">
    <source>
        <dbReference type="EMBL" id="MBA0708944.1"/>
    </source>
</evidence>
<accession>A0A7J8ZC74</accession>
<gene>
    <name evidence="2" type="ORF">Golax_024022</name>
</gene>
<organism evidence="2 3">
    <name type="scientific">Gossypium laxum</name>
    <dbReference type="NCBI Taxonomy" id="34288"/>
    <lineage>
        <taxon>Eukaryota</taxon>
        <taxon>Viridiplantae</taxon>
        <taxon>Streptophyta</taxon>
        <taxon>Embryophyta</taxon>
        <taxon>Tracheophyta</taxon>
        <taxon>Spermatophyta</taxon>
        <taxon>Magnoliopsida</taxon>
        <taxon>eudicotyledons</taxon>
        <taxon>Gunneridae</taxon>
        <taxon>Pentapetalae</taxon>
        <taxon>rosids</taxon>
        <taxon>malvids</taxon>
        <taxon>Malvales</taxon>
        <taxon>Malvaceae</taxon>
        <taxon>Malvoideae</taxon>
        <taxon>Gossypium</taxon>
    </lineage>
</organism>
<comment type="caution">
    <text evidence="2">The sequence shown here is derived from an EMBL/GenBank/DDBJ whole genome shotgun (WGS) entry which is preliminary data.</text>
</comment>
<evidence type="ECO:0000313" key="3">
    <source>
        <dbReference type="Proteomes" id="UP000593574"/>
    </source>
</evidence>
<dbReference type="EMBL" id="JABEZV010000004">
    <property type="protein sequence ID" value="MBA0708944.1"/>
    <property type="molecule type" value="Genomic_DNA"/>
</dbReference>
<dbReference type="InterPro" id="IPR025558">
    <property type="entry name" value="DUF4283"/>
</dbReference>
<feature type="non-terminal residue" evidence="2">
    <location>
        <position position="127"/>
    </location>
</feature>
<dbReference type="Pfam" id="PF14111">
    <property type="entry name" value="DUF4283"/>
    <property type="match status" value="1"/>
</dbReference>
<keyword evidence="3" id="KW-1185">Reference proteome</keyword>
<evidence type="ECO:0000259" key="1">
    <source>
        <dbReference type="Pfam" id="PF14111"/>
    </source>
</evidence>
<name>A0A7J8ZC74_9ROSI</name>
<dbReference type="AlphaFoldDB" id="A0A7J8ZC74"/>
<proteinExistence type="predicted"/>